<organism evidence="7 8">
    <name type="scientific">Astrephomene gubernaculifera</name>
    <dbReference type="NCBI Taxonomy" id="47775"/>
    <lineage>
        <taxon>Eukaryota</taxon>
        <taxon>Viridiplantae</taxon>
        <taxon>Chlorophyta</taxon>
        <taxon>core chlorophytes</taxon>
        <taxon>Chlorophyceae</taxon>
        <taxon>CS clade</taxon>
        <taxon>Chlamydomonadales</taxon>
        <taxon>Astrephomenaceae</taxon>
        <taxon>Astrephomene</taxon>
    </lineage>
</organism>
<keyword evidence="3" id="KW-0294">Fucose metabolism</keyword>
<keyword evidence="2" id="KW-0808">Transferase</keyword>
<dbReference type="GO" id="GO:0009875">
    <property type="term" value="P:pollen-pistil interaction"/>
    <property type="evidence" value="ECO:0007669"/>
    <property type="project" value="InterPro"/>
</dbReference>
<dbReference type="InterPro" id="IPR019378">
    <property type="entry name" value="GDP-Fuc_O-FucTrfase"/>
</dbReference>
<comment type="caution">
    <text evidence="7">The sequence shown here is derived from an EMBL/GenBank/DDBJ whole genome shotgun (WGS) entry which is preliminary data.</text>
</comment>
<feature type="region of interest" description="Disordered" evidence="6">
    <location>
        <begin position="71"/>
        <end position="99"/>
    </location>
</feature>
<evidence type="ECO:0000256" key="6">
    <source>
        <dbReference type="SAM" id="MobiDB-lite"/>
    </source>
</evidence>
<dbReference type="PANTHER" id="PTHR37220:SF1">
    <property type="entry name" value="O-FUCOSYLTRANSFERASE 23"/>
    <property type="match status" value="1"/>
</dbReference>
<evidence type="ECO:0000256" key="3">
    <source>
        <dbReference type="ARBA" id="ARBA00023253"/>
    </source>
</evidence>
<reference evidence="7 8" key="1">
    <citation type="journal article" date="2021" name="Sci. Rep.">
        <title>Genome sequencing of the multicellular alga Astrephomene provides insights into convergent evolution of germ-soma differentiation.</title>
        <authorList>
            <person name="Yamashita S."/>
            <person name="Yamamoto K."/>
            <person name="Matsuzaki R."/>
            <person name="Suzuki S."/>
            <person name="Yamaguchi H."/>
            <person name="Hirooka S."/>
            <person name="Minakuchi Y."/>
            <person name="Miyagishima S."/>
            <person name="Kawachi M."/>
            <person name="Toyoda A."/>
            <person name="Nozaki H."/>
        </authorList>
    </citation>
    <scope>NUCLEOTIDE SEQUENCE [LARGE SCALE GENOMIC DNA]</scope>
    <source>
        <strain evidence="7 8">NIES-4017</strain>
    </source>
</reference>
<dbReference type="SUPFAM" id="SSF53448">
    <property type="entry name" value="Nucleotide-diphospho-sugar transferases"/>
    <property type="match status" value="1"/>
</dbReference>
<name>A0AAD3DV20_9CHLO</name>
<dbReference type="InterPro" id="IPR044982">
    <property type="entry name" value="AtOFT1-like"/>
</dbReference>
<dbReference type="InterPro" id="IPR029044">
    <property type="entry name" value="Nucleotide-diphossugar_trans"/>
</dbReference>
<evidence type="ECO:0000256" key="2">
    <source>
        <dbReference type="ARBA" id="ARBA00022679"/>
    </source>
</evidence>
<evidence type="ECO:0000313" key="8">
    <source>
        <dbReference type="Proteomes" id="UP001054857"/>
    </source>
</evidence>
<dbReference type="GO" id="GO:0006004">
    <property type="term" value="P:fucose metabolic process"/>
    <property type="evidence" value="ECO:0007669"/>
    <property type="project" value="UniProtKB-KW"/>
</dbReference>
<dbReference type="Pfam" id="PF10250">
    <property type="entry name" value="O-FucT"/>
    <property type="match status" value="1"/>
</dbReference>
<comment type="similarity">
    <text evidence="1">Belongs to the glycosyltransferase GT106 family.</text>
</comment>
<dbReference type="GO" id="GO:0016740">
    <property type="term" value="F:transferase activity"/>
    <property type="evidence" value="ECO:0007669"/>
    <property type="project" value="UniProtKB-KW"/>
</dbReference>
<evidence type="ECO:0000256" key="5">
    <source>
        <dbReference type="ARBA" id="ARBA00030350"/>
    </source>
</evidence>
<protein>
    <recommendedName>
        <fullName evidence="5">O-fucosyltransferase family protein</fullName>
    </recommendedName>
</protein>
<dbReference type="PANTHER" id="PTHR37220">
    <property type="entry name" value="O-FUCOSYLTRANSFERASE 23"/>
    <property type="match status" value="1"/>
</dbReference>
<proteinExistence type="inferred from homology"/>
<evidence type="ECO:0000313" key="7">
    <source>
        <dbReference type="EMBL" id="GFR48373.1"/>
    </source>
</evidence>
<feature type="region of interest" description="Disordered" evidence="6">
    <location>
        <begin position="283"/>
        <end position="303"/>
    </location>
</feature>
<dbReference type="Gene3D" id="3.40.50.11350">
    <property type="match status" value="1"/>
</dbReference>
<accession>A0AAD3DV20</accession>
<sequence length="814" mass="90112">MSLLSRKISEDGHCTKRCAHAPGARSAIGVGLPVTRRALLAGFLVLSGYFFGAWRHACTGSRDSRLLKAVETVSPGPPSPDLPDPGSITSPRQPRPLLELPSSSRTLRFPVCNGFANQRLSMVYGIILAKRLGRAAVLPVLVDNGLQRTDSNVLVSDSNKIAFEEMYDLPYFNKTMTNAGVRLLLPSEAPPASSYTTVQLSSMHGRAVDTLTKMYGSRPHLAVDCPLFRLSGQELRPTEDGNLAWAVLSGLRPSKEAAEVVEHVTRAISNVAAAAARDASTVQQGDSAVQQQQQQRSAAGKAEAKQLQQQPWFNFLHLRIENDWLEHCKRWESIRDGIVRDNCYRHTEELGTRLPLFNVSARLPLYVASYWEDVTPELREKMVARLVAAGYQLVTSSDVFPNTSTSSQQQRHPGGTANAAATATDAAAAAAATAAAAGGLLASHGREYRAMIEYFVGMRAERFIGNSVSTFAALGLLERRHAGLWAAHYNGGNIPLASVLPALHRLPWVFTYNSWSPSYDYLARAAVRSALATRSLQPYCIFSGNTSSPIATWLAGQGVALISHEPVWRERLLGMAGNKAQRNVHHSPLFKSPDALVSTFQRVDLPVVPLLDQYTHVLYTDVDVYFRRPITLDDFGLPLPRSVSMSYEMDRMFPFNAGVIVANLPTMRQRYKEFIRMMLDNTNGLYYPNYGPADQGIINKFYEVDLRANMLSQAFNAKPYSAFDPAAFILHFHGPKPHDYASYLRDGKCEFRNLCEKSLKTALCKYVSEWQQWVPEDPSAVQLNHTCAMLRNPVFKRIGGVVQQRQLLGNSAHY</sequence>
<dbReference type="EMBL" id="BMAR01000023">
    <property type="protein sequence ID" value="GFR48373.1"/>
    <property type="molecule type" value="Genomic_DNA"/>
</dbReference>
<dbReference type="Proteomes" id="UP001054857">
    <property type="component" value="Unassembled WGS sequence"/>
</dbReference>
<keyword evidence="8" id="KW-1185">Reference proteome</keyword>
<keyword evidence="4" id="KW-0119">Carbohydrate metabolism</keyword>
<dbReference type="AlphaFoldDB" id="A0AAD3DV20"/>
<gene>
    <name evidence="7" type="ORF">Agub_g10263</name>
</gene>
<evidence type="ECO:0000256" key="1">
    <source>
        <dbReference type="ARBA" id="ARBA00007737"/>
    </source>
</evidence>
<evidence type="ECO:0000256" key="4">
    <source>
        <dbReference type="ARBA" id="ARBA00023277"/>
    </source>
</evidence>
<dbReference type="Gene3D" id="3.90.550.10">
    <property type="entry name" value="Spore Coat Polysaccharide Biosynthesis Protein SpsA, Chain A"/>
    <property type="match status" value="1"/>
</dbReference>
<dbReference type="CDD" id="cd11296">
    <property type="entry name" value="O-FucT_like"/>
    <property type="match status" value="1"/>
</dbReference>